<keyword evidence="2" id="KW-1185">Reference proteome</keyword>
<dbReference type="AlphaFoldDB" id="C3MHN9"/>
<dbReference type="KEGG" id="rhi:NGR_c05740"/>
<accession>C3MHN9</accession>
<protein>
    <submittedName>
        <fullName evidence="1">Uncharacterized protein</fullName>
    </submittedName>
</protein>
<dbReference type="HOGENOM" id="CLU_2397562_0_0_5"/>
<dbReference type="EMBL" id="CP001389">
    <property type="protein sequence ID" value="ACP24367.1"/>
    <property type="molecule type" value="Genomic_DNA"/>
</dbReference>
<dbReference type="Proteomes" id="UP000001054">
    <property type="component" value="Chromosome"/>
</dbReference>
<dbReference type="STRING" id="394.NGR_c05740"/>
<reference evidence="1 2" key="1">
    <citation type="journal article" date="2009" name="Appl. Environ. Microbiol.">
        <title>Rhizobium sp. strain NGR234 possesses a remarkable number of secretion systems.</title>
        <authorList>
            <person name="Schmeisser C."/>
            <person name="Liesegang H."/>
            <person name="Krysciak D."/>
            <person name="Bakkou N."/>
            <person name="Le Quere A."/>
            <person name="Wollherr A."/>
            <person name="Heinemeyer I."/>
            <person name="Morgenstern B."/>
            <person name="Pommerening-Roeser A."/>
            <person name="Flores M."/>
            <person name="Palacios R."/>
            <person name="Brenner S."/>
            <person name="Gottschalk G."/>
            <person name="Schmitz R.A."/>
            <person name="Broughton W.J."/>
            <person name="Perret X."/>
            <person name="Strittmatter A.W."/>
            <person name="Streit W.R."/>
        </authorList>
    </citation>
    <scope>NUCLEOTIDE SEQUENCE [LARGE SCALE GENOMIC DNA]</scope>
    <source>
        <strain evidence="2">NBRC 101917 / NGR234</strain>
    </source>
</reference>
<sequence length="93" mass="10838">MKPTVRGEDGHRCASCCRGGRDLRSYRTERSNSRSTSAKLSTSRISEAAKENCRRNDWELKPAGETKWQFKTPKQRFCQNFCQIFEREFLSAQ</sequence>
<evidence type="ECO:0000313" key="2">
    <source>
        <dbReference type="Proteomes" id="UP000001054"/>
    </source>
</evidence>
<gene>
    <name evidence="1" type="ordered locus">NGR_c05740</name>
</gene>
<name>C3MHN9_SINFN</name>
<organism evidence="1 2">
    <name type="scientific">Sinorhizobium fredii (strain NBRC 101917 / NGR234)</name>
    <dbReference type="NCBI Taxonomy" id="394"/>
    <lineage>
        <taxon>Bacteria</taxon>
        <taxon>Pseudomonadati</taxon>
        <taxon>Pseudomonadota</taxon>
        <taxon>Alphaproteobacteria</taxon>
        <taxon>Hyphomicrobiales</taxon>
        <taxon>Rhizobiaceae</taxon>
        <taxon>Sinorhizobium/Ensifer group</taxon>
        <taxon>Sinorhizobium</taxon>
    </lineage>
</organism>
<evidence type="ECO:0000313" key="1">
    <source>
        <dbReference type="EMBL" id="ACP24367.1"/>
    </source>
</evidence>
<proteinExistence type="predicted"/>